<proteinExistence type="predicted"/>
<dbReference type="RefSeq" id="XP_060437289.1">
    <property type="nucleotide sequence ID" value="XM_060571523.1"/>
</dbReference>
<keyword evidence="4" id="KW-1185">Reference proteome</keyword>
<comment type="caution">
    <text evidence="3">The sequence shown here is derived from an EMBL/GenBank/DDBJ whole genome shotgun (WGS) entry which is preliminary data.</text>
</comment>
<evidence type="ECO:0000313" key="4">
    <source>
        <dbReference type="Proteomes" id="UP001224890"/>
    </source>
</evidence>
<evidence type="ECO:0000256" key="2">
    <source>
        <dbReference type="SAM" id="SignalP"/>
    </source>
</evidence>
<organism evidence="3 4">
    <name type="scientific">Colletotrichum godetiae</name>
    <dbReference type="NCBI Taxonomy" id="1209918"/>
    <lineage>
        <taxon>Eukaryota</taxon>
        <taxon>Fungi</taxon>
        <taxon>Dikarya</taxon>
        <taxon>Ascomycota</taxon>
        <taxon>Pezizomycotina</taxon>
        <taxon>Sordariomycetes</taxon>
        <taxon>Hypocreomycetidae</taxon>
        <taxon>Glomerellales</taxon>
        <taxon>Glomerellaceae</taxon>
        <taxon>Colletotrichum</taxon>
        <taxon>Colletotrichum acutatum species complex</taxon>
    </lineage>
</organism>
<feature type="compositionally biased region" description="Polar residues" evidence="1">
    <location>
        <begin position="160"/>
        <end position="178"/>
    </location>
</feature>
<feature type="chain" id="PRO_5042466281" evidence="2">
    <location>
        <begin position="19"/>
        <end position="178"/>
    </location>
</feature>
<evidence type="ECO:0000256" key="1">
    <source>
        <dbReference type="SAM" id="MobiDB-lite"/>
    </source>
</evidence>
<protein>
    <submittedName>
        <fullName evidence="3">Uncharacterized protein</fullName>
    </submittedName>
</protein>
<feature type="compositionally biased region" description="Polar residues" evidence="1">
    <location>
        <begin position="73"/>
        <end position="87"/>
    </location>
</feature>
<feature type="compositionally biased region" description="Low complexity" evidence="1">
    <location>
        <begin position="101"/>
        <end position="110"/>
    </location>
</feature>
<dbReference type="AlphaFoldDB" id="A0AAJ0EZQ3"/>
<dbReference type="Proteomes" id="UP001224890">
    <property type="component" value="Unassembled WGS sequence"/>
</dbReference>
<dbReference type="EMBL" id="JAHMHR010000001">
    <property type="protein sequence ID" value="KAK1701534.1"/>
    <property type="molecule type" value="Genomic_DNA"/>
</dbReference>
<accession>A0AAJ0EZQ3</accession>
<sequence length="178" mass="18421">MLPLLLACFFFEWTVAAAQAPRHVAVDINKANMTMTAAAVQSGAILGRQLQDPNTCGYVAIHSIKPRQQNFDMAPSTATSFTPSLTGSASATRPTTPPPSTLYTSLAPPTGTSTGKPNPGAPPTDSRPPTGSPSSYSPPPEATPSASDKPPAPPPGSGIMQGTTRSHQRVSCRTSTHI</sequence>
<dbReference type="GeneID" id="85456049"/>
<evidence type="ECO:0000313" key="3">
    <source>
        <dbReference type="EMBL" id="KAK1701534.1"/>
    </source>
</evidence>
<gene>
    <name evidence="3" type="ORF">BDP55DRAFT_625744</name>
</gene>
<name>A0AAJ0EZQ3_9PEZI</name>
<feature type="region of interest" description="Disordered" evidence="1">
    <location>
        <begin position="73"/>
        <end position="178"/>
    </location>
</feature>
<keyword evidence="2" id="KW-0732">Signal</keyword>
<feature type="signal peptide" evidence="2">
    <location>
        <begin position="1"/>
        <end position="18"/>
    </location>
</feature>
<reference evidence="3" key="1">
    <citation type="submission" date="2021-06" db="EMBL/GenBank/DDBJ databases">
        <title>Comparative genomics, transcriptomics and evolutionary studies reveal genomic signatures of adaptation to plant cell wall in hemibiotrophic fungi.</title>
        <authorList>
            <consortium name="DOE Joint Genome Institute"/>
            <person name="Baroncelli R."/>
            <person name="Diaz J.F."/>
            <person name="Benocci T."/>
            <person name="Peng M."/>
            <person name="Battaglia E."/>
            <person name="Haridas S."/>
            <person name="Andreopoulos W."/>
            <person name="Labutti K."/>
            <person name="Pangilinan J."/>
            <person name="Floch G.L."/>
            <person name="Makela M.R."/>
            <person name="Henrissat B."/>
            <person name="Grigoriev I.V."/>
            <person name="Crouch J.A."/>
            <person name="De Vries R.P."/>
            <person name="Sukno S.A."/>
            <person name="Thon M.R."/>
        </authorList>
    </citation>
    <scope>NUCLEOTIDE SEQUENCE</scope>
    <source>
        <strain evidence="3">CBS 193.32</strain>
    </source>
</reference>